<protein>
    <submittedName>
        <fullName evidence="1">Unannotated protein</fullName>
    </submittedName>
</protein>
<dbReference type="EMBL" id="CAEZXR010000256">
    <property type="protein sequence ID" value="CAB4720871.1"/>
    <property type="molecule type" value="Genomic_DNA"/>
</dbReference>
<sequence>MSALPGALVLASLVGCSAGPVEVASPELSADDQAACTALLDSLPATLAGLESHEITPADAPAAAWGDDGLTLSCGVGVPDDFDEFSRCDQILGVGWFFPEAEYKDESRTLTATAVGYRPRISLTVPADYRGNVSLDAFSTLAPLVQAHLDLVQRCR</sequence>
<dbReference type="AlphaFoldDB" id="A0A6J6RAA4"/>
<dbReference type="Pfam" id="PF12028">
    <property type="entry name" value="DUF3515"/>
    <property type="match status" value="1"/>
</dbReference>
<evidence type="ECO:0000313" key="1">
    <source>
        <dbReference type="EMBL" id="CAB4720871.1"/>
    </source>
</evidence>
<proteinExistence type="predicted"/>
<dbReference type="InterPro" id="IPR021903">
    <property type="entry name" value="DUF3515"/>
</dbReference>
<organism evidence="1">
    <name type="scientific">freshwater metagenome</name>
    <dbReference type="NCBI Taxonomy" id="449393"/>
    <lineage>
        <taxon>unclassified sequences</taxon>
        <taxon>metagenomes</taxon>
        <taxon>ecological metagenomes</taxon>
    </lineage>
</organism>
<reference evidence="1" key="1">
    <citation type="submission" date="2020-05" db="EMBL/GenBank/DDBJ databases">
        <authorList>
            <person name="Chiriac C."/>
            <person name="Salcher M."/>
            <person name="Ghai R."/>
            <person name="Kavagutti S V."/>
        </authorList>
    </citation>
    <scope>NUCLEOTIDE SEQUENCE</scope>
</reference>
<accession>A0A6J6RAA4</accession>
<name>A0A6J6RAA4_9ZZZZ</name>
<gene>
    <name evidence="1" type="ORF">UFOPK2579_01968</name>
</gene>